<evidence type="ECO:0000313" key="2">
    <source>
        <dbReference type="Ensembl" id="ENSMUSP00000118256.2"/>
    </source>
</evidence>
<protein>
    <submittedName>
        <fullName evidence="2">Phosphatidylinositol glycan anchor biosynthesis, class X</fullName>
    </submittedName>
</protein>
<proteinExistence type="predicted"/>
<reference evidence="2" key="4">
    <citation type="submission" date="2025-09" db="UniProtKB">
        <authorList>
            <consortium name="Ensembl"/>
        </authorList>
    </citation>
    <scope>IDENTIFICATION</scope>
    <source>
        <strain evidence="2">C57BL/6J</strain>
    </source>
</reference>
<reference evidence="2" key="3">
    <citation type="submission" date="2025-08" db="UniProtKB">
        <authorList>
            <consortium name="Ensembl"/>
        </authorList>
    </citation>
    <scope>IDENTIFICATION</scope>
    <source>
        <strain evidence="2">C57BL/6J</strain>
    </source>
</reference>
<name>F6XTT6_MOUSE</name>
<evidence type="ECO:0000256" key="1">
    <source>
        <dbReference type="SAM" id="SignalP"/>
    </source>
</evidence>
<evidence type="ECO:0000313" key="3">
    <source>
        <dbReference type="MGI" id="MGI:1919334"/>
    </source>
</evidence>
<dbReference type="Bgee" id="ENSMUSG00000023791">
    <property type="expression patterns" value="Expressed in metanephric ureteric bud and 263 other cell types or tissues"/>
</dbReference>
<accession>F6XTT6</accession>
<dbReference type="AlphaFoldDB" id="F6XTT6"/>
<dbReference type="ProteomicsDB" id="306249"/>
<reference evidence="2 4" key="2">
    <citation type="journal article" date="2011" name="PLoS Biol.">
        <title>Modernizing reference genome assemblies.</title>
        <authorList>
            <person name="Church D.M."/>
            <person name="Schneider V.A."/>
            <person name="Graves T."/>
            <person name="Auger K."/>
            <person name="Cunningham F."/>
            <person name="Bouk N."/>
            <person name="Chen H.C."/>
            <person name="Agarwala R."/>
            <person name="McLaren W.M."/>
            <person name="Ritchie G.R."/>
            <person name="Albracht D."/>
            <person name="Kremitzki M."/>
            <person name="Rock S."/>
            <person name="Kotkiewicz H."/>
            <person name="Kremitzki C."/>
            <person name="Wollam A."/>
            <person name="Trani L."/>
            <person name="Fulton L."/>
            <person name="Fulton R."/>
            <person name="Matthews L."/>
            <person name="Whitehead S."/>
            <person name="Chow W."/>
            <person name="Torrance J."/>
            <person name="Dunn M."/>
            <person name="Harden G."/>
            <person name="Threadgold G."/>
            <person name="Wood J."/>
            <person name="Collins J."/>
            <person name="Heath P."/>
            <person name="Griffiths G."/>
            <person name="Pelan S."/>
            <person name="Grafham D."/>
            <person name="Eichler E.E."/>
            <person name="Weinstock G."/>
            <person name="Mardis E.R."/>
            <person name="Wilson R.K."/>
            <person name="Howe K."/>
            <person name="Flicek P."/>
            <person name="Hubbard T."/>
        </authorList>
    </citation>
    <scope>NUCLEOTIDE SEQUENCE [LARGE SCALE GENOMIC DNA]</scope>
    <source>
        <strain evidence="2 4">C57BL/6J</strain>
    </source>
</reference>
<dbReference type="VEuPathDB" id="HostDB:ENSMUSG00000023791"/>
<dbReference type="MGI" id="MGI:1919334">
    <property type="gene designation" value="Pigx"/>
</dbReference>
<dbReference type="Ensembl" id="ENSMUST00000136643.2">
    <property type="protein sequence ID" value="ENSMUSP00000118256.2"/>
    <property type="gene ID" value="ENSMUSG00000023791.19"/>
</dbReference>
<dbReference type="HOGENOM" id="CLU_2653870_0_0_1"/>
<dbReference type="Antibodypedia" id="33945">
    <property type="antibodies" value="138 antibodies from 24 providers"/>
</dbReference>
<reference evidence="2 4" key="1">
    <citation type="journal article" date="2009" name="PLoS Biol.">
        <title>Lineage-specific biology revealed by a finished genome assembly of the mouse.</title>
        <authorList>
            <consortium name="Mouse Genome Sequencing Consortium"/>
            <person name="Church D.M."/>
            <person name="Goodstadt L."/>
            <person name="Hillier L.W."/>
            <person name="Zody M.C."/>
            <person name="Goldstein S."/>
            <person name="She X."/>
            <person name="Bult C.J."/>
            <person name="Agarwala R."/>
            <person name="Cherry J.L."/>
            <person name="DiCuccio M."/>
            <person name="Hlavina W."/>
            <person name="Kapustin Y."/>
            <person name="Meric P."/>
            <person name="Maglott D."/>
            <person name="Birtle Z."/>
            <person name="Marques A.C."/>
            <person name="Graves T."/>
            <person name="Zhou S."/>
            <person name="Teague B."/>
            <person name="Potamousis K."/>
            <person name="Churas C."/>
            <person name="Place M."/>
            <person name="Herschleb J."/>
            <person name="Runnheim R."/>
            <person name="Forrest D."/>
            <person name="Amos-Landgraf J."/>
            <person name="Schwartz D.C."/>
            <person name="Cheng Z."/>
            <person name="Lindblad-Toh K."/>
            <person name="Eichler E.E."/>
            <person name="Ponting C.P."/>
        </authorList>
    </citation>
    <scope>NUCLEOTIDE SEQUENCE [LARGE SCALE GENOMIC DNA]</scope>
    <source>
        <strain evidence="2 4">C57BL/6J</strain>
    </source>
</reference>
<gene>
    <name evidence="2 3" type="primary">Pigx</name>
</gene>
<organism evidence="2 4">
    <name type="scientific">Mus musculus</name>
    <name type="common">Mouse</name>
    <dbReference type="NCBI Taxonomy" id="10090"/>
    <lineage>
        <taxon>Eukaryota</taxon>
        <taxon>Metazoa</taxon>
        <taxon>Chordata</taxon>
        <taxon>Craniata</taxon>
        <taxon>Vertebrata</taxon>
        <taxon>Euteleostomi</taxon>
        <taxon>Mammalia</taxon>
        <taxon>Eutheria</taxon>
        <taxon>Euarchontoglires</taxon>
        <taxon>Glires</taxon>
        <taxon>Rodentia</taxon>
        <taxon>Myomorpha</taxon>
        <taxon>Muroidea</taxon>
        <taxon>Muridae</taxon>
        <taxon>Murinae</taxon>
        <taxon>Mus</taxon>
        <taxon>Mus</taxon>
    </lineage>
</organism>
<dbReference type="PeptideAtlas" id="F6XTT6"/>
<sequence>MAAGAVAWLLLWAAWLVGRLAADFSDAPFSAGKGVRATCSEIILRQEFLKDGFHRQKMDSVGYPRTGVTDNSEPPCGC</sequence>
<dbReference type="AGR" id="MGI:1919334"/>
<dbReference type="ExpressionAtlas" id="F6XTT6">
    <property type="expression patterns" value="baseline and differential"/>
</dbReference>
<keyword evidence="1" id="KW-0732">Signal</keyword>
<feature type="chain" id="PRO_5047314944" evidence="1">
    <location>
        <begin position="23"/>
        <end position="78"/>
    </location>
</feature>
<feature type="signal peptide" evidence="1">
    <location>
        <begin position="1"/>
        <end position="22"/>
    </location>
</feature>
<evidence type="ECO:0000313" key="4">
    <source>
        <dbReference type="Proteomes" id="UP000000589"/>
    </source>
</evidence>
<dbReference type="GeneTree" id="ENSGT00390000017679"/>
<dbReference type="Proteomes" id="UP000000589">
    <property type="component" value="Chromosome 16"/>
</dbReference>
<keyword evidence="4" id="KW-1185">Reference proteome</keyword>